<evidence type="ECO:0000313" key="2">
    <source>
        <dbReference type="Proteomes" id="UP000249341"/>
    </source>
</evidence>
<name>A0A327Z4X8_9ACTN</name>
<evidence type="ECO:0000313" key="1">
    <source>
        <dbReference type="EMBL" id="RAK25473.1"/>
    </source>
</evidence>
<reference evidence="1 2" key="1">
    <citation type="submission" date="2018-06" db="EMBL/GenBank/DDBJ databases">
        <title>Genomic Encyclopedia of Type Strains, Phase III (KMG-III): the genomes of soil and plant-associated and newly described type strains.</title>
        <authorList>
            <person name="Whitman W."/>
        </authorList>
    </citation>
    <scope>NUCLEOTIDE SEQUENCE [LARGE SCALE GENOMIC DNA]</scope>
    <source>
        <strain evidence="1 2">CGMCC 4.7090</strain>
    </source>
</reference>
<dbReference type="Proteomes" id="UP000249341">
    <property type="component" value="Unassembled WGS sequence"/>
</dbReference>
<accession>A0A327Z4X8</accession>
<proteinExistence type="predicted"/>
<protein>
    <submittedName>
        <fullName evidence="1">Uncharacterized protein</fullName>
    </submittedName>
</protein>
<keyword evidence="2" id="KW-1185">Reference proteome</keyword>
<comment type="caution">
    <text evidence="1">The sequence shown here is derived from an EMBL/GenBank/DDBJ whole genome shotgun (WGS) entry which is preliminary data.</text>
</comment>
<sequence>MVTPVAEYDDTEVEVVTAVDLSHLQEAARTIARLPADERLRHVRAERWIG</sequence>
<dbReference type="AlphaFoldDB" id="A0A327Z4X8"/>
<dbReference type="EMBL" id="QLMJ01000033">
    <property type="protein sequence ID" value="RAK25473.1"/>
    <property type="molecule type" value="Genomic_DNA"/>
</dbReference>
<organism evidence="1 2">
    <name type="scientific">Actinoplanes lutulentus</name>
    <dbReference type="NCBI Taxonomy" id="1287878"/>
    <lineage>
        <taxon>Bacteria</taxon>
        <taxon>Bacillati</taxon>
        <taxon>Actinomycetota</taxon>
        <taxon>Actinomycetes</taxon>
        <taxon>Micromonosporales</taxon>
        <taxon>Micromonosporaceae</taxon>
        <taxon>Actinoplanes</taxon>
    </lineage>
</organism>
<gene>
    <name evidence="1" type="ORF">B0I29_13312</name>
</gene>